<accession>A0ABV9B4L8</accession>
<proteinExistence type="predicted"/>
<dbReference type="InterPro" id="IPR036249">
    <property type="entry name" value="Thioredoxin-like_sf"/>
</dbReference>
<protein>
    <submittedName>
        <fullName evidence="2">TlpA disulfide reductase family protein</fullName>
    </submittedName>
</protein>
<dbReference type="RefSeq" id="WP_381185453.1">
    <property type="nucleotide sequence ID" value="NZ_JBHSFK010000052.1"/>
</dbReference>
<comment type="caution">
    <text evidence="2">The sequence shown here is derived from an EMBL/GenBank/DDBJ whole genome shotgun (WGS) entry which is preliminary data.</text>
</comment>
<dbReference type="PROSITE" id="PS51352">
    <property type="entry name" value="THIOREDOXIN_2"/>
    <property type="match status" value="1"/>
</dbReference>
<organism evidence="2 3">
    <name type="scientific">Streptomyces vulcanius</name>
    <dbReference type="NCBI Taxonomy" id="1441876"/>
    <lineage>
        <taxon>Bacteria</taxon>
        <taxon>Bacillati</taxon>
        <taxon>Actinomycetota</taxon>
        <taxon>Actinomycetes</taxon>
        <taxon>Kitasatosporales</taxon>
        <taxon>Streptomycetaceae</taxon>
        <taxon>Streptomyces</taxon>
    </lineage>
</organism>
<dbReference type="InterPro" id="IPR000866">
    <property type="entry name" value="AhpC/TSA"/>
</dbReference>
<gene>
    <name evidence="2" type="ORF">ACFPIH_48565</name>
</gene>
<name>A0ABV9B4L8_9ACTN</name>
<keyword evidence="3" id="KW-1185">Reference proteome</keyword>
<reference evidence="3" key="1">
    <citation type="journal article" date="2019" name="Int. J. Syst. Evol. Microbiol.">
        <title>The Global Catalogue of Microorganisms (GCM) 10K type strain sequencing project: providing services to taxonomists for standard genome sequencing and annotation.</title>
        <authorList>
            <consortium name="The Broad Institute Genomics Platform"/>
            <consortium name="The Broad Institute Genome Sequencing Center for Infectious Disease"/>
            <person name="Wu L."/>
            <person name="Ma J."/>
        </authorList>
    </citation>
    <scope>NUCLEOTIDE SEQUENCE [LARGE SCALE GENOMIC DNA]</scope>
    <source>
        <strain evidence="3">CGMCC 4.7177</strain>
    </source>
</reference>
<dbReference type="Pfam" id="PF00578">
    <property type="entry name" value="AhpC-TSA"/>
    <property type="match status" value="1"/>
</dbReference>
<sequence>MIAALVFVGALCILNLVLSLGIIKRLRDQAEILNRDGSSSPPVSVGMGDEIGEFTTLTLDAEPVDDASLRHGDTLVAFFSPSCRPCQEKLPKFVDFAPSFPDGRDKVLAVVVGEPEEAADMLERLRPVARVVRESTTEKGEMSKAFDLQGFPAVLVVSPSPEHGRPIVTADNIDLDVPVPAR</sequence>
<dbReference type="SUPFAM" id="SSF52833">
    <property type="entry name" value="Thioredoxin-like"/>
    <property type="match status" value="1"/>
</dbReference>
<evidence type="ECO:0000313" key="3">
    <source>
        <dbReference type="Proteomes" id="UP001595839"/>
    </source>
</evidence>
<evidence type="ECO:0000313" key="2">
    <source>
        <dbReference type="EMBL" id="MFC4507190.1"/>
    </source>
</evidence>
<dbReference type="EMBL" id="JBHSFK010000052">
    <property type="protein sequence ID" value="MFC4507190.1"/>
    <property type="molecule type" value="Genomic_DNA"/>
</dbReference>
<evidence type="ECO:0000259" key="1">
    <source>
        <dbReference type="PROSITE" id="PS51352"/>
    </source>
</evidence>
<dbReference type="Gene3D" id="3.40.30.10">
    <property type="entry name" value="Glutaredoxin"/>
    <property type="match status" value="1"/>
</dbReference>
<dbReference type="InterPro" id="IPR013766">
    <property type="entry name" value="Thioredoxin_domain"/>
</dbReference>
<dbReference type="CDD" id="cd02966">
    <property type="entry name" value="TlpA_like_family"/>
    <property type="match status" value="1"/>
</dbReference>
<dbReference type="Proteomes" id="UP001595839">
    <property type="component" value="Unassembled WGS sequence"/>
</dbReference>
<feature type="domain" description="Thioredoxin" evidence="1">
    <location>
        <begin position="45"/>
        <end position="182"/>
    </location>
</feature>